<reference evidence="1" key="1">
    <citation type="journal article" date="2014" name="Int. J. Syst. Evol. Microbiol.">
        <title>Complete genome sequence of Corynebacterium casei LMG S-19264T (=DSM 44701T), isolated from a smear-ripened cheese.</title>
        <authorList>
            <consortium name="US DOE Joint Genome Institute (JGI-PGF)"/>
            <person name="Walter F."/>
            <person name="Albersmeier A."/>
            <person name="Kalinowski J."/>
            <person name="Ruckert C."/>
        </authorList>
    </citation>
    <scope>NUCLEOTIDE SEQUENCE</scope>
    <source>
        <strain evidence="1">JCM 4346</strain>
    </source>
</reference>
<name>A0A918FKJ4_9ACTN</name>
<evidence type="ECO:0000313" key="1">
    <source>
        <dbReference type="EMBL" id="GGR46195.1"/>
    </source>
</evidence>
<gene>
    <name evidence="1" type="ORF">GCM10010251_74140</name>
</gene>
<keyword evidence="2" id="KW-1185">Reference proteome</keyword>
<dbReference type="Proteomes" id="UP000658320">
    <property type="component" value="Unassembled WGS sequence"/>
</dbReference>
<evidence type="ECO:0000313" key="2">
    <source>
        <dbReference type="Proteomes" id="UP000658320"/>
    </source>
</evidence>
<sequence length="120" mass="13441">MREAAEGLPETDRTVAMGPLLFLRRTWVWSGTAPEGTRQANFTGAAGIWKSWCGTISGTPNSRGVKVRIIQAVRGKQSAPPSGHGAVEVRERVRRIEEGIRPRRDRRRWRRVRGRRGVAA</sequence>
<accession>A0A918FKJ4</accession>
<dbReference type="EMBL" id="BMSX01000022">
    <property type="protein sequence ID" value="GGR46195.1"/>
    <property type="molecule type" value="Genomic_DNA"/>
</dbReference>
<proteinExistence type="predicted"/>
<protein>
    <submittedName>
        <fullName evidence="1">Uncharacterized protein</fullName>
    </submittedName>
</protein>
<dbReference type="AlphaFoldDB" id="A0A918FKJ4"/>
<organism evidence="1 2">
    <name type="scientific">Streptomyces aurantiogriseus</name>
    <dbReference type="NCBI Taxonomy" id="66870"/>
    <lineage>
        <taxon>Bacteria</taxon>
        <taxon>Bacillati</taxon>
        <taxon>Actinomycetota</taxon>
        <taxon>Actinomycetes</taxon>
        <taxon>Kitasatosporales</taxon>
        <taxon>Streptomycetaceae</taxon>
        <taxon>Streptomyces</taxon>
    </lineage>
</organism>
<reference evidence="1" key="2">
    <citation type="submission" date="2020-09" db="EMBL/GenBank/DDBJ databases">
        <authorList>
            <person name="Sun Q."/>
            <person name="Ohkuma M."/>
        </authorList>
    </citation>
    <scope>NUCLEOTIDE SEQUENCE</scope>
    <source>
        <strain evidence="1">JCM 4346</strain>
    </source>
</reference>
<comment type="caution">
    <text evidence="1">The sequence shown here is derived from an EMBL/GenBank/DDBJ whole genome shotgun (WGS) entry which is preliminary data.</text>
</comment>